<evidence type="ECO:0008006" key="3">
    <source>
        <dbReference type="Google" id="ProtNLM"/>
    </source>
</evidence>
<dbReference type="Proteomes" id="UP000236732">
    <property type="component" value="Unassembled WGS sequence"/>
</dbReference>
<dbReference type="SUPFAM" id="SSF51735">
    <property type="entry name" value="NAD(P)-binding Rossmann-fold domains"/>
    <property type="match status" value="1"/>
</dbReference>
<dbReference type="EMBL" id="FNVT01000019">
    <property type="protein sequence ID" value="SEH01107.1"/>
    <property type="molecule type" value="Genomic_DNA"/>
</dbReference>
<organism evidence="1 2">
    <name type="scientific">Nonomuraea solani</name>
    <dbReference type="NCBI Taxonomy" id="1144553"/>
    <lineage>
        <taxon>Bacteria</taxon>
        <taxon>Bacillati</taxon>
        <taxon>Actinomycetota</taxon>
        <taxon>Actinomycetes</taxon>
        <taxon>Streptosporangiales</taxon>
        <taxon>Streptosporangiaceae</taxon>
        <taxon>Nonomuraea</taxon>
    </lineage>
</organism>
<protein>
    <recommendedName>
        <fullName evidence="3">L-iditol 2-dehydrogenase</fullName>
    </recommendedName>
</protein>
<dbReference type="InterPro" id="IPR036291">
    <property type="entry name" value="NAD(P)-bd_dom_sf"/>
</dbReference>
<name>A0A1H6ETB3_9ACTN</name>
<dbReference type="Gene3D" id="3.90.180.10">
    <property type="entry name" value="Medium-chain alcohol dehydrogenases, catalytic domain"/>
    <property type="match status" value="1"/>
</dbReference>
<proteinExistence type="predicted"/>
<sequence length="115" mass="12661">MAGRRPEQRELAEALDVDDFMMDDPRPMAYDVVIEAAGSTAAVPVDDIVNNDLTIRGSFSYTASAWAETVRLLNAGRFRPLPLVTHRYGMEEHADALATLSQGAARPRGKILFEL</sequence>
<gene>
    <name evidence="1" type="ORF">SAMN05444920_11937</name>
</gene>
<evidence type="ECO:0000313" key="2">
    <source>
        <dbReference type="Proteomes" id="UP000236732"/>
    </source>
</evidence>
<accession>A0A1H6ETB3</accession>
<dbReference type="AlphaFoldDB" id="A0A1H6ETB3"/>
<reference evidence="1 2" key="1">
    <citation type="submission" date="2016-10" db="EMBL/GenBank/DDBJ databases">
        <authorList>
            <person name="de Groot N.N."/>
        </authorList>
    </citation>
    <scope>NUCLEOTIDE SEQUENCE [LARGE SCALE GENOMIC DNA]</scope>
    <source>
        <strain evidence="1 2">CGMCC 4.7037</strain>
    </source>
</reference>
<dbReference type="Gene3D" id="3.40.50.720">
    <property type="entry name" value="NAD(P)-binding Rossmann-like Domain"/>
    <property type="match status" value="1"/>
</dbReference>
<keyword evidence="2" id="KW-1185">Reference proteome</keyword>
<evidence type="ECO:0000313" key="1">
    <source>
        <dbReference type="EMBL" id="SEH01107.1"/>
    </source>
</evidence>